<protein>
    <submittedName>
        <fullName evidence="1">Uncharacterized protein</fullName>
    </submittedName>
</protein>
<gene>
    <name evidence="1" type="ORF">DAPPUDRAFT_340492</name>
</gene>
<accession>E9I4A1</accession>
<evidence type="ECO:0000313" key="2">
    <source>
        <dbReference type="Proteomes" id="UP000000305"/>
    </source>
</evidence>
<name>E9I4A1_DAPPU</name>
<feature type="non-terminal residue" evidence="1">
    <location>
        <position position="53"/>
    </location>
</feature>
<sequence length="53" mass="5962">MTIVRDKLIFLPGSALPNGHLSDGKQSDEEEKFRIHLSYSEVSRFVLESVTPS</sequence>
<organism evidence="1 2">
    <name type="scientific">Daphnia pulex</name>
    <name type="common">Water flea</name>
    <dbReference type="NCBI Taxonomy" id="6669"/>
    <lineage>
        <taxon>Eukaryota</taxon>
        <taxon>Metazoa</taxon>
        <taxon>Ecdysozoa</taxon>
        <taxon>Arthropoda</taxon>
        <taxon>Crustacea</taxon>
        <taxon>Branchiopoda</taxon>
        <taxon>Diplostraca</taxon>
        <taxon>Cladocera</taxon>
        <taxon>Anomopoda</taxon>
        <taxon>Daphniidae</taxon>
        <taxon>Daphnia</taxon>
    </lineage>
</organism>
<dbReference type="KEGG" id="dpx:DAPPUDRAFT_340492"/>
<dbReference type="HOGENOM" id="CLU_3074643_0_0_1"/>
<evidence type="ECO:0000313" key="1">
    <source>
        <dbReference type="EMBL" id="EFX61179.1"/>
    </source>
</evidence>
<proteinExistence type="predicted"/>
<dbReference type="AlphaFoldDB" id="E9I4A1"/>
<dbReference type="Proteomes" id="UP000000305">
    <property type="component" value="Unassembled WGS sequence"/>
</dbReference>
<dbReference type="EMBL" id="GL734954">
    <property type="protein sequence ID" value="EFX61179.1"/>
    <property type="molecule type" value="Genomic_DNA"/>
</dbReference>
<keyword evidence="2" id="KW-1185">Reference proteome</keyword>
<dbReference type="InParanoid" id="E9I4A1"/>
<reference evidence="1 2" key="1">
    <citation type="journal article" date="2011" name="Science">
        <title>The ecoresponsive genome of Daphnia pulex.</title>
        <authorList>
            <person name="Colbourne J.K."/>
            <person name="Pfrender M.E."/>
            <person name="Gilbert D."/>
            <person name="Thomas W.K."/>
            <person name="Tucker A."/>
            <person name="Oakley T.H."/>
            <person name="Tokishita S."/>
            <person name="Aerts A."/>
            <person name="Arnold G.J."/>
            <person name="Basu M.K."/>
            <person name="Bauer D.J."/>
            <person name="Caceres C.E."/>
            <person name="Carmel L."/>
            <person name="Casola C."/>
            <person name="Choi J.H."/>
            <person name="Detter J.C."/>
            <person name="Dong Q."/>
            <person name="Dusheyko S."/>
            <person name="Eads B.D."/>
            <person name="Frohlich T."/>
            <person name="Geiler-Samerotte K.A."/>
            <person name="Gerlach D."/>
            <person name="Hatcher P."/>
            <person name="Jogdeo S."/>
            <person name="Krijgsveld J."/>
            <person name="Kriventseva E.V."/>
            <person name="Kultz D."/>
            <person name="Laforsch C."/>
            <person name="Lindquist E."/>
            <person name="Lopez J."/>
            <person name="Manak J.R."/>
            <person name="Muller J."/>
            <person name="Pangilinan J."/>
            <person name="Patwardhan R.P."/>
            <person name="Pitluck S."/>
            <person name="Pritham E.J."/>
            <person name="Rechtsteiner A."/>
            <person name="Rho M."/>
            <person name="Rogozin I.B."/>
            <person name="Sakarya O."/>
            <person name="Salamov A."/>
            <person name="Schaack S."/>
            <person name="Shapiro H."/>
            <person name="Shiga Y."/>
            <person name="Skalitzky C."/>
            <person name="Smith Z."/>
            <person name="Souvorov A."/>
            <person name="Sung W."/>
            <person name="Tang Z."/>
            <person name="Tsuchiya D."/>
            <person name="Tu H."/>
            <person name="Vos H."/>
            <person name="Wang M."/>
            <person name="Wolf Y.I."/>
            <person name="Yamagata H."/>
            <person name="Yamada T."/>
            <person name="Ye Y."/>
            <person name="Shaw J.R."/>
            <person name="Andrews J."/>
            <person name="Crease T.J."/>
            <person name="Tang H."/>
            <person name="Lucas S.M."/>
            <person name="Robertson H.M."/>
            <person name="Bork P."/>
            <person name="Koonin E.V."/>
            <person name="Zdobnov E.M."/>
            <person name="Grigoriev I.V."/>
            <person name="Lynch M."/>
            <person name="Boore J.L."/>
        </authorList>
    </citation>
    <scope>NUCLEOTIDE SEQUENCE [LARGE SCALE GENOMIC DNA]</scope>
</reference>